<dbReference type="EMBL" id="HBGN01023645">
    <property type="protein sequence ID" value="CAD9338082.1"/>
    <property type="molecule type" value="Transcribed_RNA"/>
</dbReference>
<evidence type="ECO:0000256" key="5">
    <source>
        <dbReference type="SAM" id="SignalP"/>
    </source>
</evidence>
<keyword evidence="2" id="KW-0677">Repeat</keyword>
<keyword evidence="1 5" id="KW-0732">Signal</keyword>
<dbReference type="InterPro" id="IPR036772">
    <property type="entry name" value="SRCR-like_dom_sf"/>
</dbReference>
<feature type="domain" description="SRCR" evidence="6">
    <location>
        <begin position="54"/>
        <end position="170"/>
    </location>
</feature>
<dbReference type="PROSITE" id="PS50287">
    <property type="entry name" value="SRCR_2"/>
    <property type="match status" value="1"/>
</dbReference>
<dbReference type="GO" id="GO:0016020">
    <property type="term" value="C:membrane"/>
    <property type="evidence" value="ECO:0007669"/>
    <property type="project" value="InterPro"/>
</dbReference>
<dbReference type="Pfam" id="PF00530">
    <property type="entry name" value="SRCR"/>
    <property type="match status" value="1"/>
</dbReference>
<dbReference type="PANTHER" id="PTHR19331:SF465">
    <property type="entry name" value="EGG PEPTIDE SPERACT RECEPTOR"/>
    <property type="match status" value="1"/>
</dbReference>
<dbReference type="Gene3D" id="3.10.250.10">
    <property type="entry name" value="SRCR-like domain"/>
    <property type="match status" value="1"/>
</dbReference>
<keyword evidence="4" id="KW-0325">Glycoprotein</keyword>
<evidence type="ECO:0000256" key="1">
    <source>
        <dbReference type="ARBA" id="ARBA00022729"/>
    </source>
</evidence>
<dbReference type="InterPro" id="IPR001190">
    <property type="entry name" value="SRCR"/>
</dbReference>
<feature type="signal peptide" evidence="5">
    <location>
        <begin position="1"/>
        <end position="34"/>
    </location>
</feature>
<reference evidence="7" key="1">
    <citation type="submission" date="2021-01" db="EMBL/GenBank/DDBJ databases">
        <authorList>
            <person name="Corre E."/>
            <person name="Pelletier E."/>
            <person name="Niang G."/>
            <person name="Scheremetjew M."/>
            <person name="Finn R."/>
            <person name="Kale V."/>
            <person name="Holt S."/>
            <person name="Cochrane G."/>
            <person name="Meng A."/>
            <person name="Brown T."/>
            <person name="Cohen L."/>
        </authorList>
    </citation>
    <scope>NUCLEOTIDE SEQUENCE</scope>
    <source>
        <strain evidence="7">Pop2</strain>
    </source>
</reference>
<dbReference type="SUPFAM" id="SSF51197">
    <property type="entry name" value="Clavaminate synthase-like"/>
    <property type="match status" value="1"/>
</dbReference>
<gene>
    <name evidence="7" type="ORF">DBRI1063_LOCUS15092</name>
</gene>
<evidence type="ECO:0000256" key="2">
    <source>
        <dbReference type="ARBA" id="ARBA00022737"/>
    </source>
</evidence>
<keyword evidence="3" id="KW-1015">Disulfide bond</keyword>
<evidence type="ECO:0000259" key="6">
    <source>
        <dbReference type="PROSITE" id="PS50287"/>
    </source>
</evidence>
<protein>
    <recommendedName>
        <fullName evidence="6">SRCR domain-containing protein</fullName>
    </recommendedName>
</protein>
<dbReference type="SMART" id="SM00202">
    <property type="entry name" value="SR"/>
    <property type="match status" value="1"/>
</dbReference>
<sequence>MRSQRNIKSSPSWMVNCALLLLLLGISPSIVVTANDVTSSSYPRSSCDPTVDTIRLYGGSGDAGRVELCHDSKWRYVCSSTASSSPSTPSVWNTTNAALVACKQLGHKTARMAELANDMAMGETVDSGVDPSDGGMRILSCKGHEEDLKECEWIVDSKCQIDEAVGAACTSAPPPGFYGDETGTAEQKARIIMDEMWEWEKMIQATFQMKISNARNDEIRMEGKTCQSAGDDTCTTTKEPKNYVVPDGIPNALHDMELIKSAFLYPEGVSETYSDLRERFSLFVSPSNVSKNEDDLSKALPKLQWNAYGVNLANFFSSSSTEEVKDKLLNSPDLASIYDIYLSSNAHNAIHYYLDSPYRYRTAAPSNLDAKTAEKFEILQRDGIVMFDDFGGDINAIIEQAMASVTGPVHLKLKNETIASSGGAVITSRIPIAPLEDLLLRDPTIKALVEAYQGPSMLHGYKTTRMTSVLESVSQYNAGAYHHDRVGRRLKLFLFLHDVDCTEGHPTRVAAGTNNVLYYRTEAYPSTRFDDDYVQSNYKIIQACGKKGGGFLFDTHTLHKGTVEGKDERTVVIAEYHNVAKCSFSHESGFGLPCPGGDMYRVDAPLP</sequence>
<evidence type="ECO:0000256" key="4">
    <source>
        <dbReference type="ARBA" id="ARBA00023180"/>
    </source>
</evidence>
<accession>A0A6U3TEL4</accession>
<dbReference type="PANTHER" id="PTHR19331">
    <property type="entry name" value="SCAVENGER RECEPTOR DOMAIN-CONTAINING"/>
    <property type="match status" value="1"/>
</dbReference>
<evidence type="ECO:0000313" key="7">
    <source>
        <dbReference type="EMBL" id="CAD9338082.1"/>
    </source>
</evidence>
<proteinExistence type="predicted"/>
<dbReference type="AlphaFoldDB" id="A0A6U3TEL4"/>
<organism evidence="7">
    <name type="scientific">Ditylum brightwellii</name>
    <dbReference type="NCBI Taxonomy" id="49249"/>
    <lineage>
        <taxon>Eukaryota</taxon>
        <taxon>Sar</taxon>
        <taxon>Stramenopiles</taxon>
        <taxon>Ochrophyta</taxon>
        <taxon>Bacillariophyta</taxon>
        <taxon>Mediophyceae</taxon>
        <taxon>Lithodesmiophycidae</taxon>
        <taxon>Lithodesmiales</taxon>
        <taxon>Lithodesmiaceae</taxon>
        <taxon>Ditylum</taxon>
    </lineage>
</organism>
<name>A0A6U3TEL4_9STRA</name>
<dbReference type="SUPFAM" id="SSF56487">
    <property type="entry name" value="SRCR-like"/>
    <property type="match status" value="1"/>
</dbReference>
<feature type="chain" id="PRO_5030160167" description="SRCR domain-containing protein" evidence="5">
    <location>
        <begin position="35"/>
        <end position="607"/>
    </location>
</feature>
<dbReference type="Gene3D" id="2.60.120.620">
    <property type="entry name" value="q2cbj1_9rhob like domain"/>
    <property type="match status" value="1"/>
</dbReference>
<evidence type="ECO:0000256" key="3">
    <source>
        <dbReference type="ARBA" id="ARBA00023157"/>
    </source>
</evidence>